<evidence type="ECO:0000256" key="8">
    <source>
        <dbReference type="RuleBase" id="RU363084"/>
    </source>
</evidence>
<feature type="compositionally biased region" description="Basic and acidic residues" evidence="9">
    <location>
        <begin position="84"/>
        <end position="100"/>
    </location>
</feature>
<keyword evidence="5 8" id="KW-0698">rRNA processing</keyword>
<evidence type="ECO:0000256" key="4">
    <source>
        <dbReference type="ARBA" id="ARBA00022517"/>
    </source>
</evidence>
<evidence type="ECO:0000313" key="11">
    <source>
        <dbReference type="Proteomes" id="UP000799767"/>
    </source>
</evidence>
<keyword evidence="4 8" id="KW-0690">Ribosome biogenesis</keyword>
<keyword evidence="11" id="KW-1185">Reference proteome</keyword>
<evidence type="ECO:0000256" key="5">
    <source>
        <dbReference type="ARBA" id="ARBA00022552"/>
    </source>
</evidence>
<evidence type="ECO:0000256" key="3">
    <source>
        <dbReference type="ARBA" id="ARBA00007869"/>
    </source>
</evidence>
<feature type="compositionally biased region" description="Basic residues" evidence="9">
    <location>
        <begin position="25"/>
        <end position="37"/>
    </location>
</feature>
<feature type="region of interest" description="Disordered" evidence="9">
    <location>
        <begin position="84"/>
        <end position="121"/>
    </location>
</feature>
<evidence type="ECO:0000313" key="10">
    <source>
        <dbReference type="EMBL" id="KAF2481418.1"/>
    </source>
</evidence>
<proteinExistence type="inferred from homology"/>
<feature type="compositionally biased region" description="Basic residues" evidence="9">
    <location>
        <begin position="101"/>
        <end position="121"/>
    </location>
</feature>
<accession>A0A6A6PMT4</accession>
<comment type="subcellular location">
    <subcellularLocation>
        <location evidence="2 8">Nucleus</location>
        <location evidence="2 8">Nucleolus</location>
    </subcellularLocation>
</comment>
<dbReference type="OrthoDB" id="3942380at2759"/>
<dbReference type="GeneID" id="54478464"/>
<comment type="similarity">
    <text evidence="3 8">Belongs to the CGR1 family.</text>
</comment>
<organism evidence="10 11">
    <name type="scientific">Neohortaea acidophila</name>
    <dbReference type="NCBI Taxonomy" id="245834"/>
    <lineage>
        <taxon>Eukaryota</taxon>
        <taxon>Fungi</taxon>
        <taxon>Dikarya</taxon>
        <taxon>Ascomycota</taxon>
        <taxon>Pezizomycotina</taxon>
        <taxon>Dothideomycetes</taxon>
        <taxon>Dothideomycetidae</taxon>
        <taxon>Mycosphaerellales</taxon>
        <taxon>Teratosphaeriaceae</taxon>
        <taxon>Neohortaea</taxon>
    </lineage>
</organism>
<dbReference type="Pfam" id="PF03879">
    <property type="entry name" value="Cgr1"/>
    <property type="match status" value="1"/>
</dbReference>
<dbReference type="Proteomes" id="UP000799767">
    <property type="component" value="Unassembled WGS sequence"/>
</dbReference>
<dbReference type="InterPro" id="IPR005579">
    <property type="entry name" value="Cgr1-like"/>
</dbReference>
<evidence type="ECO:0000256" key="2">
    <source>
        <dbReference type="ARBA" id="ARBA00004604"/>
    </source>
</evidence>
<comment type="function">
    <text evidence="1 8">Involved in nucleolar integrity and required for processing of the pre-rRNA for the 60S ribosome subunit.</text>
</comment>
<protein>
    <recommendedName>
        <fullName evidence="8">rRNA-processing protein</fullName>
    </recommendedName>
</protein>
<dbReference type="RefSeq" id="XP_033587988.1">
    <property type="nucleotide sequence ID" value="XM_033737462.1"/>
</dbReference>
<feature type="region of interest" description="Disordered" evidence="9">
    <location>
        <begin position="1"/>
        <end position="43"/>
    </location>
</feature>
<dbReference type="AlphaFoldDB" id="A0A6A6PMT4"/>
<name>A0A6A6PMT4_9PEZI</name>
<dbReference type="GO" id="GO:0006364">
    <property type="term" value="P:rRNA processing"/>
    <property type="evidence" value="ECO:0007669"/>
    <property type="project" value="UniProtKB-UniRule"/>
</dbReference>
<dbReference type="GO" id="GO:0005730">
    <property type="term" value="C:nucleolus"/>
    <property type="evidence" value="ECO:0007669"/>
    <property type="project" value="UniProtKB-SubCell"/>
</dbReference>
<evidence type="ECO:0000256" key="7">
    <source>
        <dbReference type="ARBA" id="ARBA00023242"/>
    </source>
</evidence>
<gene>
    <name evidence="10" type="ORF">BDY17DRAFT_326112</name>
</gene>
<evidence type="ECO:0000256" key="1">
    <source>
        <dbReference type="ARBA" id="ARBA00004090"/>
    </source>
</evidence>
<keyword evidence="7 8" id="KW-0539">Nucleus</keyword>
<reference evidence="10" key="1">
    <citation type="journal article" date="2020" name="Stud. Mycol.">
        <title>101 Dothideomycetes genomes: a test case for predicting lifestyles and emergence of pathogens.</title>
        <authorList>
            <person name="Haridas S."/>
            <person name="Albert R."/>
            <person name="Binder M."/>
            <person name="Bloem J."/>
            <person name="Labutti K."/>
            <person name="Salamov A."/>
            <person name="Andreopoulos B."/>
            <person name="Baker S."/>
            <person name="Barry K."/>
            <person name="Bills G."/>
            <person name="Bluhm B."/>
            <person name="Cannon C."/>
            <person name="Castanera R."/>
            <person name="Culley D."/>
            <person name="Daum C."/>
            <person name="Ezra D."/>
            <person name="Gonzalez J."/>
            <person name="Henrissat B."/>
            <person name="Kuo A."/>
            <person name="Liang C."/>
            <person name="Lipzen A."/>
            <person name="Lutzoni F."/>
            <person name="Magnuson J."/>
            <person name="Mondo S."/>
            <person name="Nolan M."/>
            <person name="Ohm R."/>
            <person name="Pangilinan J."/>
            <person name="Park H.-J."/>
            <person name="Ramirez L."/>
            <person name="Alfaro M."/>
            <person name="Sun H."/>
            <person name="Tritt A."/>
            <person name="Yoshinaga Y."/>
            <person name="Zwiers L.-H."/>
            <person name="Turgeon B."/>
            <person name="Goodwin S."/>
            <person name="Spatafora J."/>
            <person name="Crous P."/>
            <person name="Grigoriev I."/>
        </authorList>
    </citation>
    <scope>NUCLEOTIDE SEQUENCE</scope>
    <source>
        <strain evidence="10">CBS 113389</strain>
    </source>
</reference>
<evidence type="ECO:0000256" key="9">
    <source>
        <dbReference type="SAM" id="MobiDB-lite"/>
    </source>
</evidence>
<evidence type="ECO:0000256" key="6">
    <source>
        <dbReference type="ARBA" id="ARBA00023054"/>
    </source>
</evidence>
<dbReference type="EMBL" id="MU001638">
    <property type="protein sequence ID" value="KAF2481418.1"/>
    <property type="molecule type" value="Genomic_DNA"/>
</dbReference>
<keyword evidence="6" id="KW-0175">Coiled coil</keyword>
<sequence>MAVEAANSPVDAVSGKTAQVSGIRKNGKQWHQPRKPFRPTAGQTTYAKRVVKQAQEAEVKKMENEMKAEKEALRQRRIQAIRDRREAKEERERYEKMAEKMHRKRVERLKRREKRNKLLKS</sequence>